<dbReference type="Proteomes" id="UP000822688">
    <property type="component" value="Chromosome 11"/>
</dbReference>
<comment type="caution">
    <text evidence="2">The sequence shown here is derived from an EMBL/GenBank/DDBJ whole genome shotgun (WGS) entry which is preliminary data.</text>
</comment>
<evidence type="ECO:0000313" key="3">
    <source>
        <dbReference type="Proteomes" id="UP000822688"/>
    </source>
</evidence>
<dbReference type="EMBL" id="CM026432">
    <property type="protein sequence ID" value="KAG0556236.1"/>
    <property type="molecule type" value="Genomic_DNA"/>
</dbReference>
<keyword evidence="3" id="KW-1185">Reference proteome</keyword>
<sequence length="125" mass="13556">MSRWRSVGELGAEPGDGIGWIRWSRRVSNQISLSPLTQPVSAPFLRSGQSFWCGARPSGPSPVVGFLEVRASHSAMFLPSRAYLLAIFVHDPQVSNDQQFVCTSIPCVMIACVASVSVLGMYGKN</sequence>
<protein>
    <submittedName>
        <fullName evidence="2">Uncharacterized protein</fullName>
    </submittedName>
</protein>
<dbReference type="AlphaFoldDB" id="A0A8T0GA53"/>
<keyword evidence="1" id="KW-0472">Membrane</keyword>
<accession>A0A8T0GA53</accession>
<evidence type="ECO:0000313" key="2">
    <source>
        <dbReference type="EMBL" id="KAG0556236.1"/>
    </source>
</evidence>
<evidence type="ECO:0000256" key="1">
    <source>
        <dbReference type="SAM" id="Phobius"/>
    </source>
</evidence>
<proteinExistence type="predicted"/>
<keyword evidence="1" id="KW-0812">Transmembrane</keyword>
<organism evidence="2 3">
    <name type="scientific">Ceratodon purpureus</name>
    <name type="common">Fire moss</name>
    <name type="synonym">Dicranum purpureum</name>
    <dbReference type="NCBI Taxonomy" id="3225"/>
    <lineage>
        <taxon>Eukaryota</taxon>
        <taxon>Viridiplantae</taxon>
        <taxon>Streptophyta</taxon>
        <taxon>Embryophyta</taxon>
        <taxon>Bryophyta</taxon>
        <taxon>Bryophytina</taxon>
        <taxon>Bryopsida</taxon>
        <taxon>Dicranidae</taxon>
        <taxon>Pseudoditrichales</taxon>
        <taxon>Ditrichaceae</taxon>
        <taxon>Ceratodon</taxon>
    </lineage>
</organism>
<name>A0A8T0GA53_CERPU</name>
<feature type="transmembrane region" description="Helical" evidence="1">
    <location>
        <begin position="100"/>
        <end position="122"/>
    </location>
</feature>
<gene>
    <name evidence="2" type="ORF">KC19_11G037300</name>
</gene>
<reference evidence="2 3" key="1">
    <citation type="submission" date="2020-06" db="EMBL/GenBank/DDBJ databases">
        <title>WGS assembly of Ceratodon purpureus strain R40.</title>
        <authorList>
            <person name="Carey S.B."/>
            <person name="Jenkins J."/>
            <person name="Shu S."/>
            <person name="Lovell J.T."/>
            <person name="Sreedasyam A."/>
            <person name="Maumus F."/>
            <person name="Tiley G.P."/>
            <person name="Fernandez-Pozo N."/>
            <person name="Barry K."/>
            <person name="Chen C."/>
            <person name="Wang M."/>
            <person name="Lipzen A."/>
            <person name="Daum C."/>
            <person name="Saski C.A."/>
            <person name="Payton A.C."/>
            <person name="Mcbreen J.C."/>
            <person name="Conrad R.E."/>
            <person name="Kollar L.M."/>
            <person name="Olsson S."/>
            <person name="Huttunen S."/>
            <person name="Landis J.B."/>
            <person name="Wickett N.J."/>
            <person name="Johnson M.G."/>
            <person name="Rensing S.A."/>
            <person name="Grimwood J."/>
            <person name="Schmutz J."/>
            <person name="Mcdaniel S.F."/>
        </authorList>
    </citation>
    <scope>NUCLEOTIDE SEQUENCE [LARGE SCALE GENOMIC DNA]</scope>
    <source>
        <strain evidence="2 3">R40</strain>
    </source>
</reference>
<keyword evidence="1" id="KW-1133">Transmembrane helix</keyword>